<dbReference type="EC" id="3.6.1.27" evidence="2"/>
<dbReference type="InterPro" id="IPR036938">
    <property type="entry name" value="PAP2/HPO_sf"/>
</dbReference>
<evidence type="ECO:0000256" key="5">
    <source>
        <dbReference type="ARBA" id="ARBA00022801"/>
    </source>
</evidence>
<evidence type="ECO:0000313" key="13">
    <source>
        <dbReference type="Proteomes" id="UP001202134"/>
    </source>
</evidence>
<feature type="transmembrane region" description="Helical" evidence="10">
    <location>
        <begin position="150"/>
        <end position="170"/>
    </location>
</feature>
<name>A0ABT0KVY8_9GAMM</name>
<reference evidence="12 13" key="1">
    <citation type="submission" date="2022-01" db="EMBL/GenBank/DDBJ databases">
        <title>Whole genome-based taxonomy of the Shewanellaceae.</title>
        <authorList>
            <person name="Martin-Rodriguez A.J."/>
        </authorList>
    </citation>
    <scope>NUCLEOTIDE SEQUENCE [LARGE SCALE GENOMIC DNA]</scope>
    <source>
        <strain evidence="12 13">DSM 24955</strain>
    </source>
</reference>
<comment type="caution">
    <text evidence="12">The sequence shown here is derived from an EMBL/GenBank/DDBJ whole genome shotgun (WGS) entry which is preliminary data.</text>
</comment>
<sequence>MAKDVTLSIANLDKQLFCHILTFCRDHKITDFAKKVSATGDGHCYVYMAVGLLFLHPQGSHFFNLMLVSYVIELPLYLLLKNSIRRTRPCAAFAGFESDFQPSDKFSLPSGHTAAAFIMASVVMTTFPILAPIAFAWAGFIGLSRIALGVHYPLDILAGMGLGIGAVTLAEQFI</sequence>
<dbReference type="SUPFAM" id="SSF48317">
    <property type="entry name" value="Acid phosphatase/Vanadium-dependent haloperoxidase"/>
    <property type="match status" value="1"/>
</dbReference>
<organism evidence="12 13">
    <name type="scientific">Shewanella electrodiphila</name>
    <dbReference type="NCBI Taxonomy" id="934143"/>
    <lineage>
        <taxon>Bacteria</taxon>
        <taxon>Pseudomonadati</taxon>
        <taxon>Pseudomonadota</taxon>
        <taxon>Gammaproteobacteria</taxon>
        <taxon>Alteromonadales</taxon>
        <taxon>Shewanellaceae</taxon>
        <taxon>Shewanella</taxon>
    </lineage>
</organism>
<dbReference type="RefSeq" id="WP_229371562.1">
    <property type="nucleotide sequence ID" value="NZ_JAKIKU010000018.1"/>
</dbReference>
<accession>A0ABT0KVY8</accession>
<dbReference type="Gene3D" id="1.20.144.10">
    <property type="entry name" value="Phosphatidic acid phosphatase type 2/haloperoxidase"/>
    <property type="match status" value="1"/>
</dbReference>
<evidence type="ECO:0000313" key="12">
    <source>
        <dbReference type="EMBL" id="MCL1047774.1"/>
    </source>
</evidence>
<keyword evidence="5" id="KW-0378">Hydrolase</keyword>
<evidence type="ECO:0000256" key="9">
    <source>
        <dbReference type="ARBA" id="ARBA00047594"/>
    </source>
</evidence>
<evidence type="ECO:0000256" key="3">
    <source>
        <dbReference type="ARBA" id="ARBA00022475"/>
    </source>
</evidence>
<dbReference type="PANTHER" id="PTHR14969:SF62">
    <property type="entry name" value="DECAPRENYLPHOSPHORYL-5-PHOSPHORIBOSE PHOSPHATASE RV3807C-RELATED"/>
    <property type="match status" value="1"/>
</dbReference>
<evidence type="ECO:0000256" key="10">
    <source>
        <dbReference type="SAM" id="Phobius"/>
    </source>
</evidence>
<evidence type="ECO:0000256" key="8">
    <source>
        <dbReference type="ARBA" id="ARBA00032707"/>
    </source>
</evidence>
<dbReference type="Pfam" id="PF01569">
    <property type="entry name" value="PAP2"/>
    <property type="match status" value="1"/>
</dbReference>
<evidence type="ECO:0000256" key="6">
    <source>
        <dbReference type="ARBA" id="ARBA00022989"/>
    </source>
</evidence>
<keyword evidence="7 10" id="KW-0472">Membrane</keyword>
<gene>
    <name evidence="12" type="ORF">L2737_20955</name>
</gene>
<feature type="transmembrane region" description="Helical" evidence="10">
    <location>
        <begin position="62"/>
        <end position="80"/>
    </location>
</feature>
<evidence type="ECO:0000256" key="4">
    <source>
        <dbReference type="ARBA" id="ARBA00022692"/>
    </source>
</evidence>
<evidence type="ECO:0000256" key="7">
    <source>
        <dbReference type="ARBA" id="ARBA00023136"/>
    </source>
</evidence>
<evidence type="ECO:0000256" key="1">
    <source>
        <dbReference type="ARBA" id="ARBA00004651"/>
    </source>
</evidence>
<dbReference type="CDD" id="cd01610">
    <property type="entry name" value="PAP2_like"/>
    <property type="match status" value="1"/>
</dbReference>
<proteinExistence type="predicted"/>
<dbReference type="EMBL" id="JAKIKU010000018">
    <property type="protein sequence ID" value="MCL1047774.1"/>
    <property type="molecule type" value="Genomic_DNA"/>
</dbReference>
<evidence type="ECO:0000256" key="2">
    <source>
        <dbReference type="ARBA" id="ARBA00012374"/>
    </source>
</evidence>
<dbReference type="InterPro" id="IPR000326">
    <property type="entry name" value="PAP2/HPO"/>
</dbReference>
<keyword evidence="3" id="KW-1003">Cell membrane</keyword>
<comment type="subcellular location">
    <subcellularLocation>
        <location evidence="1">Cell membrane</location>
        <topology evidence="1">Multi-pass membrane protein</topology>
    </subcellularLocation>
</comment>
<dbReference type="PANTHER" id="PTHR14969">
    <property type="entry name" value="SPHINGOSINE-1-PHOSPHATE PHOSPHOHYDROLASE"/>
    <property type="match status" value="1"/>
</dbReference>
<protein>
    <recommendedName>
        <fullName evidence="2">undecaprenyl-diphosphate phosphatase</fullName>
        <ecNumber evidence="2">3.6.1.27</ecNumber>
    </recommendedName>
    <alternativeName>
        <fullName evidence="8">Undecaprenyl pyrophosphate phosphatase</fullName>
    </alternativeName>
</protein>
<comment type="catalytic activity">
    <reaction evidence="9">
        <text>di-trans,octa-cis-undecaprenyl diphosphate + H2O = di-trans,octa-cis-undecaprenyl phosphate + phosphate + H(+)</text>
        <dbReference type="Rhea" id="RHEA:28094"/>
        <dbReference type="ChEBI" id="CHEBI:15377"/>
        <dbReference type="ChEBI" id="CHEBI:15378"/>
        <dbReference type="ChEBI" id="CHEBI:43474"/>
        <dbReference type="ChEBI" id="CHEBI:58405"/>
        <dbReference type="ChEBI" id="CHEBI:60392"/>
        <dbReference type="EC" id="3.6.1.27"/>
    </reaction>
</comment>
<dbReference type="SMART" id="SM00014">
    <property type="entry name" value="acidPPc"/>
    <property type="match status" value="1"/>
</dbReference>
<feature type="transmembrane region" description="Helical" evidence="10">
    <location>
        <begin position="114"/>
        <end position="138"/>
    </location>
</feature>
<keyword evidence="6 10" id="KW-1133">Transmembrane helix</keyword>
<keyword evidence="13" id="KW-1185">Reference proteome</keyword>
<dbReference type="Proteomes" id="UP001202134">
    <property type="component" value="Unassembled WGS sequence"/>
</dbReference>
<evidence type="ECO:0000259" key="11">
    <source>
        <dbReference type="SMART" id="SM00014"/>
    </source>
</evidence>
<feature type="domain" description="Phosphatidic acid phosphatase type 2/haloperoxidase" evidence="11">
    <location>
        <begin position="64"/>
        <end position="171"/>
    </location>
</feature>
<keyword evidence="4 10" id="KW-0812">Transmembrane</keyword>